<feature type="compositionally biased region" description="Acidic residues" evidence="1">
    <location>
        <begin position="248"/>
        <end position="258"/>
    </location>
</feature>
<organism evidence="2 3">
    <name type="scientific">Saitozyma podzolica</name>
    <dbReference type="NCBI Taxonomy" id="1890683"/>
    <lineage>
        <taxon>Eukaryota</taxon>
        <taxon>Fungi</taxon>
        <taxon>Dikarya</taxon>
        <taxon>Basidiomycota</taxon>
        <taxon>Agaricomycotina</taxon>
        <taxon>Tremellomycetes</taxon>
        <taxon>Tremellales</taxon>
        <taxon>Trimorphomycetaceae</taxon>
        <taxon>Saitozyma</taxon>
    </lineage>
</organism>
<keyword evidence="3" id="KW-1185">Reference proteome</keyword>
<feature type="compositionally biased region" description="Polar residues" evidence="1">
    <location>
        <begin position="211"/>
        <end position="220"/>
    </location>
</feature>
<gene>
    <name evidence="2" type="ORF">EHS25_001601</name>
</gene>
<dbReference type="Proteomes" id="UP000279259">
    <property type="component" value="Unassembled WGS sequence"/>
</dbReference>
<dbReference type="AlphaFoldDB" id="A0A427YGW8"/>
<evidence type="ECO:0000313" key="3">
    <source>
        <dbReference type="Proteomes" id="UP000279259"/>
    </source>
</evidence>
<dbReference type="OrthoDB" id="10548601at2759"/>
<dbReference type="EMBL" id="RSCD01000011">
    <property type="protein sequence ID" value="RSH90267.1"/>
    <property type="molecule type" value="Genomic_DNA"/>
</dbReference>
<sequence>MKFERVHWPADRIARSGPTSKPRAGEPIVTLLTSDPEIISALIEGDIETKTRTAKLYQEQPRVKLWRNASDCYANFGWMRDHIHDHVLLAKSQEIPFLRTTVDKLDISIPDWLGEHPKHEYKDSVTWCMSGASEEDLDSLEQWCKDIVTLRAKSRNERSRQDKFFAKLDQSVLRWSNVDTPESLLNSLKRARHLKETLASTCVVPTETVQSVNSATQQTRADAGPSKAASDNDFDLEALLTSLKLSDDADSSGEDEGEAGALMDEWDSMKRADDSEGESD</sequence>
<evidence type="ECO:0000256" key="1">
    <source>
        <dbReference type="SAM" id="MobiDB-lite"/>
    </source>
</evidence>
<name>A0A427YGW8_9TREE</name>
<comment type="caution">
    <text evidence="2">The sequence shown here is derived from an EMBL/GenBank/DDBJ whole genome shotgun (WGS) entry which is preliminary data.</text>
</comment>
<reference evidence="2 3" key="1">
    <citation type="submission" date="2018-11" db="EMBL/GenBank/DDBJ databases">
        <title>Genome sequence of Saitozyma podzolica DSM 27192.</title>
        <authorList>
            <person name="Aliyu H."/>
            <person name="Gorte O."/>
            <person name="Ochsenreither K."/>
        </authorList>
    </citation>
    <scope>NUCLEOTIDE SEQUENCE [LARGE SCALE GENOMIC DNA]</scope>
    <source>
        <strain evidence="2 3">DSM 27192</strain>
    </source>
</reference>
<proteinExistence type="predicted"/>
<accession>A0A427YGW8</accession>
<evidence type="ECO:0000313" key="2">
    <source>
        <dbReference type="EMBL" id="RSH90267.1"/>
    </source>
</evidence>
<feature type="region of interest" description="Disordered" evidence="1">
    <location>
        <begin position="211"/>
        <end position="232"/>
    </location>
</feature>
<protein>
    <submittedName>
        <fullName evidence="2">Uncharacterized protein</fullName>
    </submittedName>
</protein>
<feature type="region of interest" description="Disordered" evidence="1">
    <location>
        <begin position="245"/>
        <end position="280"/>
    </location>
</feature>